<accession>A2E544</accession>
<dbReference type="KEGG" id="tva:4770214"/>
<dbReference type="EMBL" id="DS113305">
    <property type="protein sequence ID" value="EAY12252.1"/>
    <property type="molecule type" value="Genomic_DNA"/>
</dbReference>
<name>A2E544_TRIV3</name>
<dbReference type="RefSeq" id="XP_001324475.1">
    <property type="nucleotide sequence ID" value="XM_001324440.1"/>
</dbReference>
<reference evidence="1" key="2">
    <citation type="journal article" date="2007" name="Science">
        <title>Draft genome sequence of the sexually transmitted pathogen Trichomonas vaginalis.</title>
        <authorList>
            <person name="Carlton J.M."/>
            <person name="Hirt R.P."/>
            <person name="Silva J.C."/>
            <person name="Delcher A.L."/>
            <person name="Schatz M."/>
            <person name="Zhao Q."/>
            <person name="Wortman J.R."/>
            <person name="Bidwell S.L."/>
            <person name="Alsmark U.C.M."/>
            <person name="Besteiro S."/>
            <person name="Sicheritz-Ponten T."/>
            <person name="Noel C.J."/>
            <person name="Dacks J.B."/>
            <person name="Foster P.G."/>
            <person name="Simillion C."/>
            <person name="Van de Peer Y."/>
            <person name="Miranda-Saavedra D."/>
            <person name="Barton G.J."/>
            <person name="Westrop G.D."/>
            <person name="Mueller S."/>
            <person name="Dessi D."/>
            <person name="Fiori P.L."/>
            <person name="Ren Q."/>
            <person name="Paulsen I."/>
            <person name="Zhang H."/>
            <person name="Bastida-Corcuera F.D."/>
            <person name="Simoes-Barbosa A."/>
            <person name="Brown M.T."/>
            <person name="Hayes R.D."/>
            <person name="Mukherjee M."/>
            <person name="Okumura C.Y."/>
            <person name="Schneider R."/>
            <person name="Smith A.J."/>
            <person name="Vanacova S."/>
            <person name="Villalvazo M."/>
            <person name="Haas B.J."/>
            <person name="Pertea M."/>
            <person name="Feldblyum T.V."/>
            <person name="Utterback T.R."/>
            <person name="Shu C.L."/>
            <person name="Osoegawa K."/>
            <person name="de Jong P.J."/>
            <person name="Hrdy I."/>
            <person name="Horvathova L."/>
            <person name="Zubacova Z."/>
            <person name="Dolezal P."/>
            <person name="Malik S.B."/>
            <person name="Logsdon J.M. Jr."/>
            <person name="Henze K."/>
            <person name="Gupta A."/>
            <person name="Wang C.C."/>
            <person name="Dunne R.L."/>
            <person name="Upcroft J.A."/>
            <person name="Upcroft P."/>
            <person name="White O."/>
            <person name="Salzberg S.L."/>
            <person name="Tang P."/>
            <person name="Chiu C.-H."/>
            <person name="Lee Y.-S."/>
            <person name="Embley T.M."/>
            <person name="Coombs G.H."/>
            <person name="Mottram J.C."/>
            <person name="Tachezy J."/>
            <person name="Fraser-Liggett C.M."/>
            <person name="Johnson P.J."/>
        </authorList>
    </citation>
    <scope>NUCLEOTIDE SEQUENCE [LARGE SCALE GENOMIC DNA]</scope>
    <source>
        <strain evidence="1">G3</strain>
    </source>
</reference>
<dbReference type="InParanoid" id="A2E544"/>
<sequence length="149" mass="16788">MQFPNNREGLIREIGATALSSIPASLLSVGHQAYINKDLERTAFCKLALKNYACFTTDFMAANLTYKLAFKELSESYFKELGRYLFANAIGHTASISVRYLIDRNPNVLKPKNLAITFGARMALSGIEFSIRNYELTCEEFKKLLSKSK</sequence>
<reference evidence="1" key="1">
    <citation type="submission" date="2006-10" db="EMBL/GenBank/DDBJ databases">
        <authorList>
            <person name="Amadeo P."/>
            <person name="Zhao Q."/>
            <person name="Wortman J."/>
            <person name="Fraser-Liggett C."/>
            <person name="Carlton J."/>
        </authorList>
    </citation>
    <scope>NUCLEOTIDE SEQUENCE</scope>
    <source>
        <strain evidence="1">G3</strain>
    </source>
</reference>
<dbReference type="Proteomes" id="UP000001542">
    <property type="component" value="Unassembled WGS sequence"/>
</dbReference>
<dbReference type="VEuPathDB" id="TrichDB:TVAG_028050"/>
<dbReference type="VEuPathDB" id="TrichDB:TVAGG3_0419310"/>
<organism evidence="1 2">
    <name type="scientific">Trichomonas vaginalis (strain ATCC PRA-98 / G3)</name>
    <dbReference type="NCBI Taxonomy" id="412133"/>
    <lineage>
        <taxon>Eukaryota</taxon>
        <taxon>Metamonada</taxon>
        <taxon>Parabasalia</taxon>
        <taxon>Trichomonadida</taxon>
        <taxon>Trichomonadidae</taxon>
        <taxon>Trichomonas</taxon>
    </lineage>
</organism>
<evidence type="ECO:0000313" key="1">
    <source>
        <dbReference type="EMBL" id="EAY12252.1"/>
    </source>
</evidence>
<gene>
    <name evidence="1" type="ORF">TVAG_028050</name>
</gene>
<dbReference type="AlphaFoldDB" id="A2E544"/>
<protein>
    <submittedName>
        <fullName evidence="1">Uncharacterized protein</fullName>
    </submittedName>
</protein>
<evidence type="ECO:0000313" key="2">
    <source>
        <dbReference type="Proteomes" id="UP000001542"/>
    </source>
</evidence>
<keyword evidence="2" id="KW-1185">Reference proteome</keyword>
<proteinExistence type="predicted"/>